<dbReference type="Proteomes" id="UP000053676">
    <property type="component" value="Unassembled WGS sequence"/>
</dbReference>
<protein>
    <submittedName>
        <fullName evidence="1">Uncharacterized protein</fullName>
    </submittedName>
</protein>
<evidence type="ECO:0000313" key="2">
    <source>
        <dbReference type="Proteomes" id="UP000053676"/>
    </source>
</evidence>
<accession>W2SHK6</accession>
<name>W2SHK6_NECAM</name>
<dbReference type="AlphaFoldDB" id="W2SHK6"/>
<gene>
    <name evidence="1" type="ORF">NECAME_01153</name>
</gene>
<keyword evidence="2" id="KW-1185">Reference proteome</keyword>
<dbReference type="KEGG" id="nai:NECAME_01153"/>
<sequence>MSPKATISDVTLHRFPQFFPILTAWYVLVAVAIPANCDYLDDSVSGCSSKCAVTKDKCFIPESSTS</sequence>
<organism evidence="1 2">
    <name type="scientific">Necator americanus</name>
    <name type="common">Human hookworm</name>
    <dbReference type="NCBI Taxonomy" id="51031"/>
    <lineage>
        <taxon>Eukaryota</taxon>
        <taxon>Metazoa</taxon>
        <taxon>Ecdysozoa</taxon>
        <taxon>Nematoda</taxon>
        <taxon>Chromadorea</taxon>
        <taxon>Rhabditida</taxon>
        <taxon>Rhabditina</taxon>
        <taxon>Rhabditomorpha</taxon>
        <taxon>Strongyloidea</taxon>
        <taxon>Ancylostomatidae</taxon>
        <taxon>Bunostominae</taxon>
        <taxon>Necator</taxon>
    </lineage>
</organism>
<evidence type="ECO:0000313" key="1">
    <source>
        <dbReference type="EMBL" id="ETN69043.1"/>
    </source>
</evidence>
<dbReference type="EMBL" id="KI669176">
    <property type="protein sequence ID" value="ETN69043.1"/>
    <property type="molecule type" value="Genomic_DNA"/>
</dbReference>
<proteinExistence type="predicted"/>
<reference evidence="2" key="1">
    <citation type="journal article" date="2014" name="Nat. Genet.">
        <title>Genome of the human hookworm Necator americanus.</title>
        <authorList>
            <person name="Tang Y.T."/>
            <person name="Gao X."/>
            <person name="Rosa B.A."/>
            <person name="Abubucker S."/>
            <person name="Hallsworth-Pepin K."/>
            <person name="Martin J."/>
            <person name="Tyagi R."/>
            <person name="Heizer E."/>
            <person name="Zhang X."/>
            <person name="Bhonagiri-Palsikar V."/>
            <person name="Minx P."/>
            <person name="Warren W.C."/>
            <person name="Wang Q."/>
            <person name="Zhan B."/>
            <person name="Hotez P.J."/>
            <person name="Sternberg P.W."/>
            <person name="Dougall A."/>
            <person name="Gaze S.T."/>
            <person name="Mulvenna J."/>
            <person name="Sotillo J."/>
            <person name="Ranganathan S."/>
            <person name="Rabelo E.M."/>
            <person name="Wilson R.K."/>
            <person name="Felgner P.L."/>
            <person name="Bethony J."/>
            <person name="Hawdon J.M."/>
            <person name="Gasser R.B."/>
            <person name="Loukas A."/>
            <person name="Mitreva M."/>
        </authorList>
    </citation>
    <scope>NUCLEOTIDE SEQUENCE [LARGE SCALE GENOMIC DNA]</scope>
</reference>